<dbReference type="InterPro" id="IPR013022">
    <property type="entry name" value="Xyl_isomerase-like_TIM-brl"/>
</dbReference>
<keyword evidence="2" id="KW-0413">Isomerase</keyword>
<dbReference type="InterPro" id="IPR036237">
    <property type="entry name" value="Xyl_isomerase-like_sf"/>
</dbReference>
<protein>
    <submittedName>
        <fullName evidence="2">Sugar phosphate isomerase/epimerase</fullName>
    </submittedName>
</protein>
<evidence type="ECO:0000259" key="1">
    <source>
        <dbReference type="Pfam" id="PF01261"/>
    </source>
</evidence>
<keyword evidence="3" id="KW-1185">Reference proteome</keyword>
<evidence type="ECO:0000313" key="3">
    <source>
        <dbReference type="Proteomes" id="UP001519887"/>
    </source>
</evidence>
<comment type="caution">
    <text evidence="2">The sequence shown here is derived from an EMBL/GenBank/DDBJ whole genome shotgun (WGS) entry which is preliminary data.</text>
</comment>
<feature type="non-terminal residue" evidence="2">
    <location>
        <position position="1"/>
    </location>
</feature>
<gene>
    <name evidence="2" type="ORF">K0U00_31280</name>
</gene>
<dbReference type="Pfam" id="PF01261">
    <property type="entry name" value="AP_endonuc_2"/>
    <property type="match status" value="1"/>
</dbReference>
<reference evidence="2 3" key="1">
    <citation type="submission" date="2021-07" db="EMBL/GenBank/DDBJ databases">
        <title>Paenibacillus radiodurans sp. nov., isolated from the southeastern edge of Tengger Desert.</title>
        <authorList>
            <person name="Zhang G."/>
        </authorList>
    </citation>
    <scope>NUCLEOTIDE SEQUENCE [LARGE SCALE GENOMIC DNA]</scope>
    <source>
        <strain evidence="2 3">CCM 7311</strain>
    </source>
</reference>
<dbReference type="Proteomes" id="UP001519887">
    <property type="component" value="Unassembled WGS sequence"/>
</dbReference>
<dbReference type="EMBL" id="JAHZIK010001233">
    <property type="protein sequence ID" value="MBW7458534.1"/>
    <property type="molecule type" value="Genomic_DNA"/>
</dbReference>
<sequence length="144" mass="15695">ARKVGLLVDAVASPAVKALYDPGNDMWDPDGELPYPDGYDHLAGKIGHIHLKDAVKTANGVEAVAIGTGQVDYRALFRRLAEDRYEGCVMVETHYRLHSKLTEEQLKRPMGNSFSDGGREASAQCVESLLALLGELGMEQRAGR</sequence>
<name>A0ABS7CCD1_9BACL</name>
<evidence type="ECO:0000313" key="2">
    <source>
        <dbReference type="EMBL" id="MBW7458534.1"/>
    </source>
</evidence>
<proteinExistence type="predicted"/>
<organism evidence="2 3">
    <name type="scientific">Paenibacillus sepulcri</name>
    <dbReference type="NCBI Taxonomy" id="359917"/>
    <lineage>
        <taxon>Bacteria</taxon>
        <taxon>Bacillati</taxon>
        <taxon>Bacillota</taxon>
        <taxon>Bacilli</taxon>
        <taxon>Bacillales</taxon>
        <taxon>Paenibacillaceae</taxon>
        <taxon>Paenibacillus</taxon>
    </lineage>
</organism>
<feature type="domain" description="Xylose isomerase-like TIM barrel" evidence="1">
    <location>
        <begin position="7"/>
        <end position="97"/>
    </location>
</feature>
<dbReference type="Gene3D" id="3.20.20.150">
    <property type="entry name" value="Divalent-metal-dependent TIM barrel enzymes"/>
    <property type="match status" value="1"/>
</dbReference>
<accession>A0ABS7CCD1</accession>
<dbReference type="SUPFAM" id="SSF51658">
    <property type="entry name" value="Xylose isomerase-like"/>
    <property type="match status" value="1"/>
</dbReference>
<dbReference type="GO" id="GO:0016853">
    <property type="term" value="F:isomerase activity"/>
    <property type="evidence" value="ECO:0007669"/>
    <property type="project" value="UniProtKB-KW"/>
</dbReference>